<protein>
    <recommendedName>
        <fullName evidence="2">DUF6234 domain-containing protein</fullName>
    </recommendedName>
</protein>
<proteinExistence type="predicted"/>
<accession>A0A516R3N1</accession>
<dbReference type="RefSeq" id="WP_144002053.1">
    <property type="nucleotide sequence ID" value="NZ_CP040916.1"/>
</dbReference>
<feature type="transmembrane region" description="Helical" evidence="1">
    <location>
        <begin position="24"/>
        <end position="46"/>
    </location>
</feature>
<dbReference type="Pfam" id="PF19747">
    <property type="entry name" value="DUF6234"/>
    <property type="match status" value="1"/>
</dbReference>
<keyword evidence="1" id="KW-1133">Transmembrane helix</keyword>
<keyword evidence="1" id="KW-0472">Membrane</keyword>
<evidence type="ECO:0000259" key="2">
    <source>
        <dbReference type="Pfam" id="PF19747"/>
    </source>
</evidence>
<reference evidence="3 4" key="1">
    <citation type="journal article" date="2019" name="J. Ind. Microbiol. Biotechnol.">
        <title>The complete genomic sequence of Streptomyces spectabilis NRRL-2792 and identification of secondary metabolite biosynthetic gene clusters.</title>
        <authorList>
            <person name="Sinha A."/>
            <person name="Phillips-Salemka S."/>
            <person name="Niraula T.A."/>
            <person name="Short K.A."/>
            <person name="Niraula N.P."/>
        </authorList>
    </citation>
    <scope>NUCLEOTIDE SEQUENCE [LARGE SCALE GENOMIC DNA]</scope>
    <source>
        <strain evidence="3 4">NRRL 2792</strain>
    </source>
</reference>
<feature type="transmembrane region" description="Helical" evidence="1">
    <location>
        <begin position="67"/>
        <end position="87"/>
    </location>
</feature>
<feature type="domain" description="DUF6234" evidence="2">
    <location>
        <begin position="17"/>
        <end position="142"/>
    </location>
</feature>
<evidence type="ECO:0000313" key="3">
    <source>
        <dbReference type="EMBL" id="QDQ10261.1"/>
    </source>
</evidence>
<dbReference type="InterPro" id="IPR046201">
    <property type="entry name" value="DUF6234"/>
</dbReference>
<evidence type="ECO:0000313" key="4">
    <source>
        <dbReference type="Proteomes" id="UP000316806"/>
    </source>
</evidence>
<name>A0A516R3N1_STRST</name>
<organism evidence="3 4">
    <name type="scientific">Streptomyces spectabilis</name>
    <dbReference type="NCBI Taxonomy" id="68270"/>
    <lineage>
        <taxon>Bacteria</taxon>
        <taxon>Bacillati</taxon>
        <taxon>Actinomycetota</taxon>
        <taxon>Actinomycetes</taxon>
        <taxon>Kitasatosporales</taxon>
        <taxon>Streptomycetaceae</taxon>
        <taxon>Streptomyces</taxon>
    </lineage>
</organism>
<sequence>MDLPIAPPAFDASARTRADTGPDVGAAVGLLVAEVLVLAGILAVWVASGLTFDPAADAEFDRLDGCLVAAACVGGLALLATAVAIRVRAPVTAWSQGFMVVVIAVAVLAGFSYQRHEDEVREPAPAWTGQVGCRSGGGSDECAAGGG</sequence>
<keyword evidence="1" id="KW-0812">Transmembrane</keyword>
<dbReference type="AlphaFoldDB" id="A0A516R3N1"/>
<dbReference type="Proteomes" id="UP000316806">
    <property type="component" value="Chromosome"/>
</dbReference>
<feature type="transmembrane region" description="Helical" evidence="1">
    <location>
        <begin position="93"/>
        <end position="113"/>
    </location>
</feature>
<gene>
    <name evidence="3" type="ORF">FH965_06555</name>
</gene>
<evidence type="ECO:0000256" key="1">
    <source>
        <dbReference type="SAM" id="Phobius"/>
    </source>
</evidence>
<dbReference type="EMBL" id="CP040916">
    <property type="protein sequence ID" value="QDQ10261.1"/>
    <property type="molecule type" value="Genomic_DNA"/>
</dbReference>